<dbReference type="KEGG" id="nps:KRR39_02375"/>
<reference evidence="2" key="1">
    <citation type="submission" date="2021-06" db="EMBL/GenBank/DDBJ databases">
        <title>Complete genome sequence of Nocardioides sp. G188.</title>
        <authorList>
            <person name="Im W.-T."/>
        </authorList>
    </citation>
    <scope>NUCLEOTIDE SEQUENCE</scope>
    <source>
        <strain evidence="2">G188</strain>
    </source>
</reference>
<proteinExistence type="predicted"/>
<evidence type="ECO:0000256" key="1">
    <source>
        <dbReference type="SAM" id="MobiDB-lite"/>
    </source>
</evidence>
<evidence type="ECO:0000313" key="2">
    <source>
        <dbReference type="EMBL" id="QWZ08723.1"/>
    </source>
</evidence>
<dbReference type="EMBL" id="CP077062">
    <property type="protein sequence ID" value="QWZ08723.1"/>
    <property type="molecule type" value="Genomic_DNA"/>
</dbReference>
<gene>
    <name evidence="2" type="ORF">KRR39_02375</name>
</gene>
<evidence type="ECO:0000313" key="3">
    <source>
        <dbReference type="Proteomes" id="UP000683575"/>
    </source>
</evidence>
<accession>A0A975Y0Q3</accession>
<dbReference type="AlphaFoldDB" id="A0A975Y0Q3"/>
<name>A0A975Y0Q3_9ACTN</name>
<feature type="compositionally biased region" description="Basic residues" evidence="1">
    <location>
        <begin position="13"/>
        <end position="28"/>
    </location>
</feature>
<organism evidence="2 3">
    <name type="scientific">Nocardioides panacis</name>
    <dbReference type="NCBI Taxonomy" id="2849501"/>
    <lineage>
        <taxon>Bacteria</taxon>
        <taxon>Bacillati</taxon>
        <taxon>Actinomycetota</taxon>
        <taxon>Actinomycetes</taxon>
        <taxon>Propionibacteriales</taxon>
        <taxon>Nocardioidaceae</taxon>
        <taxon>Nocardioides</taxon>
    </lineage>
</organism>
<keyword evidence="3" id="KW-1185">Reference proteome</keyword>
<feature type="region of interest" description="Disordered" evidence="1">
    <location>
        <begin position="1"/>
        <end position="28"/>
    </location>
</feature>
<sequence length="195" mass="21374">MSTLIAPPERVARPGHRQGRRARRAERRRLQRQDALSGRLAELQTIDTLLEQAVQVVEAGWVQGAWFTVATAGGSRAVTTYDLSAVVSQPVTGACLVGAVVHAAGGPVEVRSQLVQRTLDLVWHALREDPGRPVRWCPGPCTRTMHVLEMTFWNDSPGRTQGEVVDLLRAARQTADVQRDLCRSEQADLVGSARP</sequence>
<dbReference type="Proteomes" id="UP000683575">
    <property type="component" value="Chromosome"/>
</dbReference>
<dbReference type="InterPro" id="IPR045677">
    <property type="entry name" value="DUF6197"/>
</dbReference>
<protein>
    <submittedName>
        <fullName evidence="2">Uncharacterized protein</fullName>
    </submittedName>
</protein>
<dbReference type="RefSeq" id="WP_216940422.1">
    <property type="nucleotide sequence ID" value="NZ_CP077062.1"/>
</dbReference>
<dbReference type="Pfam" id="PF19698">
    <property type="entry name" value="DUF6197"/>
    <property type="match status" value="1"/>
</dbReference>